<comment type="caution">
    <text evidence="2">The sequence shown here is derived from an EMBL/GenBank/DDBJ whole genome shotgun (WGS) entry which is preliminary data.</text>
</comment>
<feature type="compositionally biased region" description="Basic and acidic residues" evidence="1">
    <location>
        <begin position="21"/>
        <end position="30"/>
    </location>
</feature>
<reference evidence="2 3" key="1">
    <citation type="submission" date="2015-09" db="EMBL/GenBank/DDBJ databases">
        <title>Genome sequence of ICMP 19499.</title>
        <authorList>
            <person name="Visnovsky S.B."/>
            <person name="Lu A."/>
            <person name="Panda P."/>
            <person name="Pitman A.R."/>
        </authorList>
    </citation>
    <scope>NUCLEOTIDE SEQUENCE [LARGE SCALE GENOMIC DNA]</scope>
    <source>
        <strain evidence="2 3">ICMP 19499</strain>
    </source>
</reference>
<name>A0AAW3M328_PSESS</name>
<feature type="region of interest" description="Disordered" evidence="1">
    <location>
        <begin position="1"/>
        <end position="30"/>
    </location>
</feature>
<evidence type="ECO:0000313" key="3">
    <source>
        <dbReference type="Proteomes" id="UP000054513"/>
    </source>
</evidence>
<dbReference type="Proteomes" id="UP000054513">
    <property type="component" value="Unassembled WGS sequence"/>
</dbReference>
<proteinExistence type="predicted"/>
<gene>
    <name evidence="2" type="ORF">AO287_18050</name>
</gene>
<dbReference type="AlphaFoldDB" id="A0AAW3M328"/>
<evidence type="ECO:0000256" key="1">
    <source>
        <dbReference type="SAM" id="MobiDB-lite"/>
    </source>
</evidence>
<dbReference type="EMBL" id="LKCI01000019">
    <property type="protein sequence ID" value="KTC60193.1"/>
    <property type="molecule type" value="Genomic_DNA"/>
</dbReference>
<organism evidence="2 3">
    <name type="scientific">Pseudomonas savastanoi</name>
    <name type="common">Pseudomonas syringae pv. savastanoi</name>
    <dbReference type="NCBI Taxonomy" id="29438"/>
    <lineage>
        <taxon>Bacteria</taxon>
        <taxon>Pseudomonadati</taxon>
        <taxon>Pseudomonadota</taxon>
        <taxon>Gammaproteobacteria</taxon>
        <taxon>Pseudomonadales</taxon>
        <taxon>Pseudomonadaceae</taxon>
        <taxon>Pseudomonas</taxon>
    </lineage>
</organism>
<evidence type="ECO:0000313" key="2">
    <source>
        <dbReference type="EMBL" id="KTC60193.1"/>
    </source>
</evidence>
<protein>
    <submittedName>
        <fullName evidence="2">Uncharacterized protein</fullName>
    </submittedName>
</protein>
<accession>A0AAW3M328</accession>
<dbReference type="RefSeq" id="WP_058401104.1">
    <property type="nucleotide sequence ID" value="NZ_LKCI01000019.1"/>
</dbReference>
<sequence length="102" mass="11560">MNQANVDRAQRIKRGTQKVGHAHDERQAGREVLKKELEDTKLPAGSICDILIPLQNPKKSARANVDQRGLDDLIEKIKRSNQSDLCDVADEWNLIHDVQPVR</sequence>